<dbReference type="EMBL" id="POUB01000211">
    <property type="protein sequence ID" value="PZF91250.1"/>
    <property type="molecule type" value="Genomic_DNA"/>
</dbReference>
<evidence type="ECO:0000313" key="2">
    <source>
        <dbReference type="Proteomes" id="UP000248749"/>
    </source>
</evidence>
<gene>
    <name evidence="1" type="ORF">C1I99_23630</name>
</gene>
<evidence type="ECO:0000313" key="1">
    <source>
        <dbReference type="EMBL" id="PZF91250.1"/>
    </source>
</evidence>
<sequence length="90" mass="10042">MTRICPASAELGDQIGRHVDHGETTRLVVITPLADLSGERHRHADRGVEIDRRPLFQAEDQLDHCYITPSGSLIYGKPPANCQPAEAWKR</sequence>
<accession>A0A2W2C096</accession>
<dbReference type="AlphaFoldDB" id="A0A2W2C096"/>
<comment type="caution">
    <text evidence="1">The sequence shown here is derived from an EMBL/GenBank/DDBJ whole genome shotgun (WGS) entry which is preliminary data.</text>
</comment>
<name>A0A2W2C096_9ACTN</name>
<reference evidence="1 2" key="1">
    <citation type="submission" date="2018-01" db="EMBL/GenBank/DDBJ databases">
        <title>Draft genome sequence of Salinispora sp. 13K206.</title>
        <authorList>
            <person name="Sahin N."/>
            <person name="Saygin H."/>
            <person name="Ay H."/>
        </authorList>
    </citation>
    <scope>NUCLEOTIDE SEQUENCE [LARGE SCALE GENOMIC DNA]</scope>
    <source>
        <strain evidence="1 2">13K206</strain>
    </source>
</reference>
<proteinExistence type="predicted"/>
<protein>
    <submittedName>
        <fullName evidence="1">Uncharacterized protein</fullName>
    </submittedName>
</protein>
<keyword evidence="2" id="KW-1185">Reference proteome</keyword>
<organism evidence="1 2">
    <name type="scientific">Micromonospora deserti</name>
    <dbReference type="NCBI Taxonomy" id="2070366"/>
    <lineage>
        <taxon>Bacteria</taxon>
        <taxon>Bacillati</taxon>
        <taxon>Actinomycetota</taxon>
        <taxon>Actinomycetes</taxon>
        <taxon>Micromonosporales</taxon>
        <taxon>Micromonosporaceae</taxon>
        <taxon>Micromonospora</taxon>
    </lineage>
</organism>
<dbReference type="Proteomes" id="UP000248749">
    <property type="component" value="Unassembled WGS sequence"/>
</dbReference>